<evidence type="ECO:0000256" key="1">
    <source>
        <dbReference type="ARBA" id="ARBA00022884"/>
    </source>
</evidence>
<dbReference type="EMBL" id="CVRI01000051">
    <property type="protein sequence ID" value="CRK99552.1"/>
    <property type="molecule type" value="Genomic_DNA"/>
</dbReference>
<organism evidence="5 6">
    <name type="scientific">Clunio marinus</name>
    <dbReference type="NCBI Taxonomy" id="568069"/>
    <lineage>
        <taxon>Eukaryota</taxon>
        <taxon>Metazoa</taxon>
        <taxon>Ecdysozoa</taxon>
        <taxon>Arthropoda</taxon>
        <taxon>Hexapoda</taxon>
        <taxon>Insecta</taxon>
        <taxon>Pterygota</taxon>
        <taxon>Neoptera</taxon>
        <taxon>Endopterygota</taxon>
        <taxon>Diptera</taxon>
        <taxon>Nematocera</taxon>
        <taxon>Chironomoidea</taxon>
        <taxon>Chironomidae</taxon>
        <taxon>Clunio</taxon>
    </lineage>
</organism>
<dbReference type="OrthoDB" id="10023235at2759"/>
<dbReference type="Gene3D" id="2.30.30.140">
    <property type="match status" value="1"/>
</dbReference>
<dbReference type="Pfam" id="PF00076">
    <property type="entry name" value="RRM_1"/>
    <property type="match status" value="1"/>
</dbReference>
<dbReference type="PROSITE" id="PS50102">
    <property type="entry name" value="RRM"/>
    <property type="match status" value="1"/>
</dbReference>
<dbReference type="InterPro" id="IPR012677">
    <property type="entry name" value="Nucleotide-bd_a/b_plait_sf"/>
</dbReference>
<proteinExistence type="predicted"/>
<name>A0A1J1IH71_9DIPT</name>
<accession>A0A1J1IH71</accession>
<dbReference type="SMART" id="SM00333">
    <property type="entry name" value="TUDOR"/>
    <property type="match status" value="1"/>
</dbReference>
<protein>
    <submittedName>
        <fullName evidence="5">CLUMA_CG012869, isoform A</fullName>
    </submittedName>
</protein>
<evidence type="ECO:0000313" key="6">
    <source>
        <dbReference type="Proteomes" id="UP000183832"/>
    </source>
</evidence>
<dbReference type="InterPro" id="IPR035437">
    <property type="entry name" value="SNase_OB-fold_sf"/>
</dbReference>
<evidence type="ECO:0000259" key="3">
    <source>
        <dbReference type="PROSITE" id="PS50102"/>
    </source>
</evidence>
<evidence type="ECO:0000259" key="4">
    <source>
        <dbReference type="PROSITE" id="PS50304"/>
    </source>
</evidence>
<dbReference type="Gene3D" id="3.30.70.330">
    <property type="match status" value="1"/>
</dbReference>
<keyword evidence="6" id="KW-1185">Reference proteome</keyword>
<evidence type="ECO:0000256" key="2">
    <source>
        <dbReference type="PROSITE-ProRule" id="PRU00176"/>
    </source>
</evidence>
<evidence type="ECO:0000313" key="5">
    <source>
        <dbReference type="EMBL" id="CRK99552.1"/>
    </source>
</evidence>
<dbReference type="InterPro" id="IPR002999">
    <property type="entry name" value="Tudor"/>
</dbReference>
<dbReference type="GO" id="GO:0003723">
    <property type="term" value="F:RNA binding"/>
    <property type="evidence" value="ECO:0007669"/>
    <property type="project" value="UniProtKB-UniRule"/>
</dbReference>
<dbReference type="InterPro" id="IPR035979">
    <property type="entry name" value="RBD_domain_sf"/>
</dbReference>
<dbReference type="SUPFAM" id="SSF63748">
    <property type="entry name" value="Tudor/PWWP/MBT"/>
    <property type="match status" value="2"/>
</dbReference>
<keyword evidence="1 2" id="KW-0694">RNA-binding</keyword>
<dbReference type="STRING" id="568069.A0A1J1IH71"/>
<dbReference type="SUPFAM" id="SSF54928">
    <property type="entry name" value="RNA-binding domain, RBD"/>
    <property type="match status" value="1"/>
</dbReference>
<feature type="domain" description="RRM" evidence="3">
    <location>
        <begin position="33"/>
        <end position="115"/>
    </location>
</feature>
<dbReference type="AlphaFoldDB" id="A0A1J1IH71"/>
<dbReference type="GO" id="GO:0005737">
    <property type="term" value="C:cytoplasm"/>
    <property type="evidence" value="ECO:0007669"/>
    <property type="project" value="UniProtKB-ARBA"/>
</dbReference>
<dbReference type="InterPro" id="IPR000504">
    <property type="entry name" value="RRM_dom"/>
</dbReference>
<dbReference type="Proteomes" id="UP000183832">
    <property type="component" value="Unassembled WGS sequence"/>
</dbReference>
<gene>
    <name evidence="5" type="primary">putative Protein vreteno</name>
    <name evidence="5" type="ORF">CLUMA_CG012869</name>
</gene>
<dbReference type="Gene3D" id="2.40.50.90">
    <property type="match status" value="1"/>
</dbReference>
<feature type="domain" description="Tudor" evidence="4">
    <location>
        <begin position="322"/>
        <end position="381"/>
    </location>
</feature>
<reference evidence="5 6" key="1">
    <citation type="submission" date="2015-04" db="EMBL/GenBank/DDBJ databases">
        <authorList>
            <person name="Syromyatnikov M.Y."/>
            <person name="Popov V.N."/>
        </authorList>
    </citation>
    <scope>NUCLEOTIDE SEQUENCE [LARGE SCALE GENOMIC DNA]</scope>
</reference>
<dbReference type="Pfam" id="PF00567">
    <property type="entry name" value="TUDOR"/>
    <property type="match status" value="2"/>
</dbReference>
<dbReference type="PROSITE" id="PS50304">
    <property type="entry name" value="TUDOR"/>
    <property type="match status" value="1"/>
</dbReference>
<sequence>METNPMLEDAKNPNFNFFEEGIIPNEVNQIENRRIILKRVPEKLTKSGLLNILKQFGNVTDLNIPHNQSNFSCSKPGFKIAFATFSCFNETEKAVRDLNSEKNDGLKLYAEIAHERQISSEPDYTQQDQNQLQEDENLSKGFNNLEINEEDPLQDECHPVMFVDYENVQDGNIHEKVTKWERKKFVMSNHERNILEDMKQRAMKSLGNYDDDKLQGFIYLGSNLQPEFKKCFRCGFVAVFKCDLTGNFYCTIKCSKSQEQEKELKNRNQLNSDASLKAEDLVVITAVVNEKCLFVRRVAYDYVSTINEVYKHGKTAQKMQMFPNVGELVLAQFQDEIYRAKVLDVPDFEEDKITIQLIDFGNTARVVMDDLYEMSKECQSLKCFSHKILLKDVNIPAINEFIVSYLEDLMNNEIELTITNIDDNDAVLIDKSTATNVNKRIEILSQIDEVTYQSECVYDTEFPIANPPNGRRQSLVVVNSKPIKDHPEYLCCVAKSEMKDFIELYRSINVYGNRCKKIETGIPQEKDRVFLSFVNNQWHRSVVKKSVGDGRPLCTLIDLCNDQKIRVRNMIPMPEVFKYPPILSDIFKIEGFNELSDEMKQMIEDKTREGQTIIVDVLNGENDIPTIHFNEINDLPRPSPLRYAGSDN</sequence>